<dbReference type="Gene3D" id="1.20.1250.20">
    <property type="entry name" value="MFS general substrate transporter like domains"/>
    <property type="match status" value="2"/>
</dbReference>
<evidence type="ECO:0000256" key="2">
    <source>
        <dbReference type="ARBA" id="ARBA00006727"/>
    </source>
</evidence>
<gene>
    <name evidence="5" type="ORF">RDB_LOCUS57923</name>
</gene>
<comment type="caution">
    <text evidence="5">The sequence shown here is derived from an EMBL/GenBank/DDBJ whole genome shotgun (WGS) entry which is preliminary data.</text>
</comment>
<evidence type="ECO:0000256" key="1">
    <source>
        <dbReference type="ARBA" id="ARBA00004141"/>
    </source>
</evidence>
<evidence type="ECO:0000256" key="3">
    <source>
        <dbReference type="SAM" id="Phobius"/>
    </source>
</evidence>
<feature type="transmembrane region" description="Helical" evidence="3">
    <location>
        <begin position="254"/>
        <end position="272"/>
    </location>
</feature>
<organism evidence="5 6">
    <name type="scientific">Rhizoctonia solani</name>
    <dbReference type="NCBI Taxonomy" id="456999"/>
    <lineage>
        <taxon>Eukaryota</taxon>
        <taxon>Fungi</taxon>
        <taxon>Dikarya</taxon>
        <taxon>Basidiomycota</taxon>
        <taxon>Agaricomycotina</taxon>
        <taxon>Agaricomycetes</taxon>
        <taxon>Cantharellales</taxon>
        <taxon>Ceratobasidiaceae</taxon>
        <taxon>Rhizoctonia</taxon>
    </lineage>
</organism>
<evidence type="ECO:0000259" key="4">
    <source>
        <dbReference type="PROSITE" id="PS50850"/>
    </source>
</evidence>
<dbReference type="EMBL" id="CAJMWY010000974">
    <property type="protein sequence ID" value="CAE6453932.1"/>
    <property type="molecule type" value="Genomic_DNA"/>
</dbReference>
<dbReference type="InterPro" id="IPR011701">
    <property type="entry name" value="MFS"/>
</dbReference>
<feature type="transmembrane region" description="Helical" evidence="3">
    <location>
        <begin position="223"/>
        <end position="242"/>
    </location>
</feature>
<dbReference type="GO" id="GO:0022857">
    <property type="term" value="F:transmembrane transporter activity"/>
    <property type="evidence" value="ECO:0007669"/>
    <property type="project" value="InterPro"/>
</dbReference>
<dbReference type="InterPro" id="IPR020846">
    <property type="entry name" value="MFS_dom"/>
</dbReference>
<dbReference type="GO" id="GO:0016020">
    <property type="term" value="C:membrane"/>
    <property type="evidence" value="ECO:0007669"/>
    <property type="project" value="UniProtKB-SubCell"/>
</dbReference>
<name>A0A8H3BBV7_9AGAM</name>
<feature type="transmembrane region" description="Helical" evidence="3">
    <location>
        <begin position="292"/>
        <end position="312"/>
    </location>
</feature>
<sequence length="461" mass="49085">MATGTSPPVLSKAALPDEDAKTIASQVGVSQQVPGKETEYPDGGLRAWLVVAGVPGKETEYPDGGLRAWLVVAGGFAITFSTALVLYISILSGLKYGLGIPSILPGDYASQRFPFENVFQAYYQETMLPNVSPSKIAWIGSIQYALVFLPGLVTGRMFDLGYYRGPQLTAASVFVAGTFLTAECKEYWQFLLCQGFAVGLGCGFLFGPMIAVIAHWFKARRGVAIGIAASGSSVGGTIIPIVARQLIPMIGFKWAIRVISFILMAVVAVAIVTSRRRLPPVHVSGGLLNLKAFRYAPFTLYVWAALLAWLGLYSVLTYLQVYAKEVGISPNLIPYLISISNAASFVGRISSGYLSDHIGPLNALIPSTMVTGIATFAWPFARSDGALIAIACIYGGSLGFFTGTWQMPPTTMGSVDDVGRRIGMLMSIITIGALAGPPSSGAIRDATGSFEYVGYYAGEDR</sequence>
<comment type="similarity">
    <text evidence="2">Belongs to the major facilitator superfamily. Monocarboxylate porter (TC 2.A.1.13) family.</text>
</comment>
<feature type="transmembrane region" description="Helical" evidence="3">
    <location>
        <begin position="188"/>
        <end position="211"/>
    </location>
</feature>
<proteinExistence type="inferred from homology"/>
<feature type="transmembrane region" description="Helical" evidence="3">
    <location>
        <begin position="165"/>
        <end position="182"/>
    </location>
</feature>
<reference evidence="5" key="1">
    <citation type="submission" date="2021-01" db="EMBL/GenBank/DDBJ databases">
        <authorList>
            <person name="Kaushik A."/>
        </authorList>
    </citation>
    <scope>NUCLEOTIDE SEQUENCE</scope>
    <source>
        <strain evidence="5">AG4-RS23</strain>
    </source>
</reference>
<keyword evidence="3" id="KW-0472">Membrane</keyword>
<feature type="transmembrane region" description="Helical" evidence="3">
    <location>
        <begin position="136"/>
        <end position="153"/>
    </location>
</feature>
<keyword evidence="3" id="KW-0812">Transmembrane</keyword>
<dbReference type="Pfam" id="PF07690">
    <property type="entry name" value="MFS_1"/>
    <property type="match status" value="1"/>
</dbReference>
<dbReference type="PANTHER" id="PTHR11360">
    <property type="entry name" value="MONOCARBOXYLATE TRANSPORTER"/>
    <property type="match status" value="1"/>
</dbReference>
<dbReference type="Proteomes" id="UP000663861">
    <property type="component" value="Unassembled WGS sequence"/>
</dbReference>
<dbReference type="PROSITE" id="PS50850">
    <property type="entry name" value="MFS"/>
    <property type="match status" value="1"/>
</dbReference>
<comment type="subcellular location">
    <subcellularLocation>
        <location evidence="1">Membrane</location>
        <topology evidence="1">Multi-pass membrane protein</topology>
    </subcellularLocation>
</comment>
<feature type="transmembrane region" description="Helical" evidence="3">
    <location>
        <begin position="68"/>
        <end position="90"/>
    </location>
</feature>
<dbReference type="SUPFAM" id="SSF103473">
    <property type="entry name" value="MFS general substrate transporter"/>
    <property type="match status" value="1"/>
</dbReference>
<dbReference type="InterPro" id="IPR036259">
    <property type="entry name" value="MFS_trans_sf"/>
</dbReference>
<keyword evidence="3" id="KW-1133">Transmembrane helix</keyword>
<dbReference type="PANTHER" id="PTHR11360:SF234">
    <property type="entry name" value="MFS-TYPE TRANSPORTER DBAD-RELATED"/>
    <property type="match status" value="1"/>
</dbReference>
<evidence type="ECO:0000313" key="6">
    <source>
        <dbReference type="Proteomes" id="UP000663861"/>
    </source>
</evidence>
<evidence type="ECO:0000313" key="5">
    <source>
        <dbReference type="EMBL" id="CAE6453932.1"/>
    </source>
</evidence>
<accession>A0A8H3BBV7</accession>
<protein>
    <recommendedName>
        <fullName evidence="4">Major facilitator superfamily (MFS) profile domain-containing protein</fullName>
    </recommendedName>
</protein>
<feature type="transmembrane region" description="Helical" evidence="3">
    <location>
        <begin position="361"/>
        <end position="380"/>
    </location>
</feature>
<dbReference type="InterPro" id="IPR050327">
    <property type="entry name" value="Proton-linked_MCT"/>
</dbReference>
<feature type="domain" description="Major facilitator superfamily (MFS) profile" evidence="4">
    <location>
        <begin position="85"/>
        <end position="461"/>
    </location>
</feature>
<feature type="transmembrane region" description="Helical" evidence="3">
    <location>
        <begin position="386"/>
        <end position="405"/>
    </location>
</feature>
<dbReference type="AlphaFoldDB" id="A0A8H3BBV7"/>